<comment type="caution">
    <text evidence="3">The sequence shown here is derived from an EMBL/GenBank/DDBJ whole genome shotgun (WGS) entry which is preliminary data.</text>
</comment>
<dbReference type="Gene3D" id="3.30.70.330">
    <property type="match status" value="1"/>
</dbReference>
<accession>A0ABR2VVP0</accession>
<feature type="coiled-coil region" evidence="1">
    <location>
        <begin position="252"/>
        <end position="317"/>
    </location>
</feature>
<evidence type="ECO:0000256" key="2">
    <source>
        <dbReference type="SAM" id="MobiDB-lite"/>
    </source>
</evidence>
<keyword evidence="4" id="KW-1185">Reference proteome</keyword>
<proteinExistence type="predicted"/>
<evidence type="ECO:0008006" key="5">
    <source>
        <dbReference type="Google" id="ProtNLM"/>
    </source>
</evidence>
<dbReference type="SUPFAM" id="SSF54928">
    <property type="entry name" value="RNA-binding domain, RBD"/>
    <property type="match status" value="1"/>
</dbReference>
<dbReference type="InterPro" id="IPR012677">
    <property type="entry name" value="Nucleotide-bd_a/b_plait_sf"/>
</dbReference>
<keyword evidence="1" id="KW-0175">Coiled coil</keyword>
<protein>
    <recommendedName>
        <fullName evidence="5">RRM domain-containing protein</fullName>
    </recommendedName>
</protein>
<reference evidence="3 4" key="1">
    <citation type="submission" date="2023-04" db="EMBL/GenBank/DDBJ databases">
        <title>Genome of Basidiobolus ranarum AG-B5.</title>
        <authorList>
            <person name="Stajich J.E."/>
            <person name="Carter-House D."/>
            <person name="Gryganskyi A."/>
        </authorList>
    </citation>
    <scope>NUCLEOTIDE SEQUENCE [LARGE SCALE GENOMIC DNA]</scope>
    <source>
        <strain evidence="3 4">AG-B5</strain>
    </source>
</reference>
<sequence length="322" mass="37089">MDRSTGKTLSYAFIETHNIQDALEIIQSRNLKVLKGRIVSVSESSQEELMRAIFPSWKGSFVGSNVVAPQDASRERNTQPSMLLSRDEINSILMICKNYKLHFSRKCAERPFENVISILAKCPWHQQNIITTLHRDHIFEMLKLAIESLKSHFTKEYHNIDETLLLRMVRAGLMVPNFTEKQKLVLLTTSKLKCPDDFSYCFTTTPSITTDVLSEASPSKRYPTVKSHGIMESPPRNTKPISNRQALPSETSIFYQNQLGNLENQIIEAEKRIQELTQENMKQNILIMENEDLRKELKGAQEENSALHQRIEQLERTLKQVL</sequence>
<organism evidence="3 4">
    <name type="scientific">Basidiobolus ranarum</name>
    <dbReference type="NCBI Taxonomy" id="34480"/>
    <lineage>
        <taxon>Eukaryota</taxon>
        <taxon>Fungi</taxon>
        <taxon>Fungi incertae sedis</taxon>
        <taxon>Zoopagomycota</taxon>
        <taxon>Entomophthoromycotina</taxon>
        <taxon>Basidiobolomycetes</taxon>
        <taxon>Basidiobolales</taxon>
        <taxon>Basidiobolaceae</taxon>
        <taxon>Basidiobolus</taxon>
    </lineage>
</organism>
<evidence type="ECO:0000256" key="1">
    <source>
        <dbReference type="SAM" id="Coils"/>
    </source>
</evidence>
<feature type="region of interest" description="Disordered" evidence="2">
    <location>
        <begin position="219"/>
        <end position="243"/>
    </location>
</feature>
<evidence type="ECO:0000313" key="3">
    <source>
        <dbReference type="EMBL" id="KAK9703755.1"/>
    </source>
</evidence>
<gene>
    <name evidence="3" type="ORF">K7432_010568</name>
</gene>
<dbReference type="EMBL" id="JASJQH010007611">
    <property type="protein sequence ID" value="KAK9703755.1"/>
    <property type="molecule type" value="Genomic_DNA"/>
</dbReference>
<dbReference type="Proteomes" id="UP001479436">
    <property type="component" value="Unassembled WGS sequence"/>
</dbReference>
<evidence type="ECO:0000313" key="4">
    <source>
        <dbReference type="Proteomes" id="UP001479436"/>
    </source>
</evidence>
<dbReference type="InterPro" id="IPR035979">
    <property type="entry name" value="RBD_domain_sf"/>
</dbReference>
<name>A0ABR2VVP0_9FUNG</name>